<gene>
    <name evidence="2" type="ORF">QBC32DRAFT_332824</name>
</gene>
<feature type="compositionally biased region" description="Basic and acidic residues" evidence="1">
    <location>
        <begin position="182"/>
        <end position="201"/>
    </location>
</feature>
<dbReference type="Proteomes" id="UP001303222">
    <property type="component" value="Unassembled WGS sequence"/>
</dbReference>
<sequence>MAKFGIHQGDDTPQDPLPGIYHPPTALVHDTRAVQLFGKKIGRGQIAAQSRYPTNKARTTRRNPPGLILCRHPPEDQSPSAADMDEDKNAMPGSFFIFSPLEFHQQENRYIEALAARASRRLFFFFLAITITLEYSGQGLRALKNSKHLLLGLLVCRHRYRRIGHIIRPGSQDTCTGTKTGPEFKIEMKKENKKKEKKNNQ</sequence>
<proteinExistence type="predicted"/>
<keyword evidence="3" id="KW-1185">Reference proteome</keyword>
<evidence type="ECO:0000313" key="3">
    <source>
        <dbReference type="Proteomes" id="UP001303222"/>
    </source>
</evidence>
<organism evidence="2 3">
    <name type="scientific">Pseudoneurospora amorphoporcata</name>
    <dbReference type="NCBI Taxonomy" id="241081"/>
    <lineage>
        <taxon>Eukaryota</taxon>
        <taxon>Fungi</taxon>
        <taxon>Dikarya</taxon>
        <taxon>Ascomycota</taxon>
        <taxon>Pezizomycotina</taxon>
        <taxon>Sordariomycetes</taxon>
        <taxon>Sordariomycetidae</taxon>
        <taxon>Sordariales</taxon>
        <taxon>Sordariaceae</taxon>
        <taxon>Pseudoneurospora</taxon>
    </lineage>
</organism>
<reference evidence="2" key="1">
    <citation type="journal article" date="2023" name="Mol. Phylogenet. Evol.">
        <title>Genome-scale phylogeny and comparative genomics of the fungal order Sordariales.</title>
        <authorList>
            <person name="Hensen N."/>
            <person name="Bonometti L."/>
            <person name="Westerberg I."/>
            <person name="Brannstrom I.O."/>
            <person name="Guillou S."/>
            <person name="Cros-Aarteil S."/>
            <person name="Calhoun S."/>
            <person name="Haridas S."/>
            <person name="Kuo A."/>
            <person name="Mondo S."/>
            <person name="Pangilinan J."/>
            <person name="Riley R."/>
            <person name="LaButti K."/>
            <person name="Andreopoulos B."/>
            <person name="Lipzen A."/>
            <person name="Chen C."/>
            <person name="Yan M."/>
            <person name="Daum C."/>
            <person name="Ng V."/>
            <person name="Clum A."/>
            <person name="Steindorff A."/>
            <person name="Ohm R.A."/>
            <person name="Martin F."/>
            <person name="Silar P."/>
            <person name="Natvig D.O."/>
            <person name="Lalanne C."/>
            <person name="Gautier V."/>
            <person name="Ament-Velasquez S.L."/>
            <person name="Kruys A."/>
            <person name="Hutchinson M.I."/>
            <person name="Powell A.J."/>
            <person name="Barry K."/>
            <person name="Miller A.N."/>
            <person name="Grigoriev I.V."/>
            <person name="Debuchy R."/>
            <person name="Gladieux P."/>
            <person name="Hiltunen Thoren M."/>
            <person name="Johannesson H."/>
        </authorList>
    </citation>
    <scope>NUCLEOTIDE SEQUENCE</scope>
    <source>
        <strain evidence="2">CBS 626.80</strain>
    </source>
</reference>
<dbReference type="AlphaFoldDB" id="A0AAN6P0V9"/>
<reference evidence="2" key="2">
    <citation type="submission" date="2023-06" db="EMBL/GenBank/DDBJ databases">
        <authorList>
            <consortium name="Lawrence Berkeley National Laboratory"/>
            <person name="Mondo S.J."/>
            <person name="Hensen N."/>
            <person name="Bonometti L."/>
            <person name="Westerberg I."/>
            <person name="Brannstrom I.O."/>
            <person name="Guillou S."/>
            <person name="Cros-Aarteil S."/>
            <person name="Calhoun S."/>
            <person name="Haridas S."/>
            <person name="Kuo A."/>
            <person name="Pangilinan J."/>
            <person name="Riley R."/>
            <person name="Labutti K."/>
            <person name="Andreopoulos B."/>
            <person name="Lipzen A."/>
            <person name="Chen C."/>
            <person name="Yanf M."/>
            <person name="Daum C."/>
            <person name="Ng V."/>
            <person name="Clum A."/>
            <person name="Steindorff A."/>
            <person name="Ohm R."/>
            <person name="Martin F."/>
            <person name="Silar P."/>
            <person name="Natvig D."/>
            <person name="Lalanne C."/>
            <person name="Gautier V."/>
            <person name="Ament-Velasquez S.L."/>
            <person name="Kruys A."/>
            <person name="Hutchinson M.I."/>
            <person name="Powell A.J."/>
            <person name="Barry K."/>
            <person name="Miller A.N."/>
            <person name="Grigoriev I.V."/>
            <person name="Debuchy R."/>
            <person name="Gladieux P."/>
            <person name="Thoren M.H."/>
            <person name="Johannesson H."/>
        </authorList>
    </citation>
    <scope>NUCLEOTIDE SEQUENCE</scope>
    <source>
        <strain evidence="2">CBS 626.80</strain>
    </source>
</reference>
<feature type="region of interest" description="Disordered" evidence="1">
    <location>
        <begin position="51"/>
        <end position="83"/>
    </location>
</feature>
<evidence type="ECO:0000313" key="2">
    <source>
        <dbReference type="EMBL" id="KAK3955660.1"/>
    </source>
</evidence>
<protein>
    <submittedName>
        <fullName evidence="2">Uncharacterized protein</fullName>
    </submittedName>
</protein>
<accession>A0AAN6P0V9</accession>
<comment type="caution">
    <text evidence="2">The sequence shown here is derived from an EMBL/GenBank/DDBJ whole genome shotgun (WGS) entry which is preliminary data.</text>
</comment>
<evidence type="ECO:0000256" key="1">
    <source>
        <dbReference type="SAM" id="MobiDB-lite"/>
    </source>
</evidence>
<feature type="region of interest" description="Disordered" evidence="1">
    <location>
        <begin position="177"/>
        <end position="201"/>
    </location>
</feature>
<name>A0AAN6P0V9_9PEZI</name>
<dbReference type="EMBL" id="MU859073">
    <property type="protein sequence ID" value="KAK3955660.1"/>
    <property type="molecule type" value="Genomic_DNA"/>
</dbReference>